<sequence length="74" mass="8449">MSRARKPYSARKQKRIEDERLPEWEQLVKAIKDADLYLNFAKDYIHNGHLKGAADALKSIKRAVSAGLKIQKVA</sequence>
<gene>
    <name evidence="1" type="ORF">C8D76_1128</name>
</gene>
<proteinExistence type="predicted"/>
<evidence type="ECO:0000313" key="1">
    <source>
        <dbReference type="EMBL" id="PVX32648.1"/>
    </source>
</evidence>
<protein>
    <submittedName>
        <fullName evidence="1">Uncharacterized protein</fullName>
    </submittedName>
</protein>
<dbReference type="RefSeq" id="WP_116632201.1">
    <property type="nucleotide sequence ID" value="NZ_QENU01000012.1"/>
</dbReference>
<dbReference type="AlphaFoldDB" id="A0A2U0SMS9"/>
<reference evidence="1 2" key="1">
    <citation type="submission" date="2018-05" db="EMBL/GenBank/DDBJ databases">
        <title>Genomic Encyclopedia of Type Strains, Phase IV (KMG-IV): sequencing the most valuable type-strain genomes for metagenomic binning, comparative biology and taxonomic classification.</title>
        <authorList>
            <person name="Goeker M."/>
        </authorList>
    </citation>
    <scope>NUCLEOTIDE SEQUENCE [LARGE SCALE GENOMIC DNA]</scope>
    <source>
        <strain evidence="1 2">DSM 22999</strain>
    </source>
</reference>
<keyword evidence="2" id="KW-1185">Reference proteome</keyword>
<comment type="caution">
    <text evidence="1">The sequence shown here is derived from an EMBL/GenBank/DDBJ whole genome shotgun (WGS) entry which is preliminary data.</text>
</comment>
<name>A0A2U0SMS9_9PAST</name>
<organism evidence="1 2">
    <name type="scientific">Alitibacter langaaensis DSM 22999</name>
    <dbReference type="NCBI Taxonomy" id="1122935"/>
    <lineage>
        <taxon>Bacteria</taxon>
        <taxon>Pseudomonadati</taxon>
        <taxon>Pseudomonadota</taxon>
        <taxon>Gammaproteobacteria</taxon>
        <taxon>Pasteurellales</taxon>
        <taxon>Pasteurellaceae</taxon>
        <taxon>Alitibacter</taxon>
    </lineage>
</organism>
<dbReference type="EMBL" id="QENU01000012">
    <property type="protein sequence ID" value="PVX32648.1"/>
    <property type="molecule type" value="Genomic_DNA"/>
</dbReference>
<accession>A0A2U0SMS9</accession>
<dbReference type="OrthoDB" id="5679065at2"/>
<evidence type="ECO:0000313" key="2">
    <source>
        <dbReference type="Proteomes" id="UP000245909"/>
    </source>
</evidence>
<dbReference type="Proteomes" id="UP000245909">
    <property type="component" value="Unassembled WGS sequence"/>
</dbReference>